<dbReference type="EMBL" id="JAUFQC010000027">
    <property type="protein sequence ID" value="MDN3612582.1"/>
    <property type="molecule type" value="Genomic_DNA"/>
</dbReference>
<gene>
    <name evidence="2" type="ORF">QWZ16_23575</name>
</gene>
<feature type="transmembrane region" description="Helical" evidence="1">
    <location>
        <begin position="30"/>
        <end position="46"/>
    </location>
</feature>
<feature type="transmembrane region" description="Helical" evidence="1">
    <location>
        <begin position="58"/>
        <end position="79"/>
    </location>
</feature>
<keyword evidence="3" id="KW-1185">Reference proteome</keyword>
<protein>
    <submittedName>
        <fullName evidence="2">Uncharacterized protein</fullName>
    </submittedName>
</protein>
<dbReference type="Proteomes" id="UP001238540">
    <property type="component" value="Unassembled WGS sequence"/>
</dbReference>
<feature type="transmembrane region" description="Helical" evidence="1">
    <location>
        <begin position="5"/>
        <end position="24"/>
    </location>
</feature>
<proteinExistence type="predicted"/>
<comment type="caution">
    <text evidence="2">The sequence shown here is derived from an EMBL/GenBank/DDBJ whole genome shotgun (WGS) entry which is preliminary data.</text>
</comment>
<name>A0ABT8C0I3_9VIBR</name>
<accession>A0ABT8C0I3</accession>
<evidence type="ECO:0000313" key="3">
    <source>
        <dbReference type="Proteomes" id="UP001238540"/>
    </source>
</evidence>
<keyword evidence="1" id="KW-1133">Transmembrane helix</keyword>
<feature type="transmembrane region" description="Helical" evidence="1">
    <location>
        <begin position="113"/>
        <end position="133"/>
    </location>
</feature>
<sequence length="149" mass="16846">MDTRVAMCIGIVLSLLYDVFQIYMSWDNKLLLLVGGGSLCAALYGLQQNLSSEEEFQLEWLKFYTIPMAILVLGQASLLDDLYVRGFAMAGIISEKVMPGETLDYLLSLEALLFSYALPFVTIIMYWLALLFCRLVNLLEQAIEKVLEL</sequence>
<dbReference type="RefSeq" id="WP_170882788.1">
    <property type="nucleotide sequence ID" value="NZ_JABEYA020000006.1"/>
</dbReference>
<organism evidence="2 3">
    <name type="scientific">Vibrio ostreicida</name>
    <dbReference type="NCBI Taxonomy" id="526588"/>
    <lineage>
        <taxon>Bacteria</taxon>
        <taxon>Pseudomonadati</taxon>
        <taxon>Pseudomonadota</taxon>
        <taxon>Gammaproteobacteria</taxon>
        <taxon>Vibrionales</taxon>
        <taxon>Vibrionaceae</taxon>
        <taxon>Vibrio</taxon>
    </lineage>
</organism>
<keyword evidence="1" id="KW-0812">Transmembrane</keyword>
<keyword evidence="1" id="KW-0472">Membrane</keyword>
<evidence type="ECO:0000313" key="2">
    <source>
        <dbReference type="EMBL" id="MDN3612582.1"/>
    </source>
</evidence>
<reference evidence="3" key="1">
    <citation type="journal article" date="2019" name="Int. J. Syst. Evol. Microbiol.">
        <title>The Global Catalogue of Microorganisms (GCM) 10K type strain sequencing project: providing services to taxonomists for standard genome sequencing and annotation.</title>
        <authorList>
            <consortium name="The Broad Institute Genomics Platform"/>
            <consortium name="The Broad Institute Genome Sequencing Center for Infectious Disease"/>
            <person name="Wu L."/>
            <person name="Ma J."/>
        </authorList>
    </citation>
    <scope>NUCLEOTIDE SEQUENCE [LARGE SCALE GENOMIC DNA]</scope>
    <source>
        <strain evidence="3">CECT 7398</strain>
    </source>
</reference>
<evidence type="ECO:0000256" key="1">
    <source>
        <dbReference type="SAM" id="Phobius"/>
    </source>
</evidence>